<sequence>MHMRLVSVCLLVAMTAATPSAARRTAIDQDADGNPINFSLGGYCDLNGDDCGSGMALGYTARIGSADAINNVITHGNGLLTFGRAVDFFSGPEGSDLGFQGMIYSGTVPRLTDYGVNLVSGGQNIDLDFDGVFYQSSKVSLGQRGVIQVEWFTCFAPTSRTTCPGSNQQFLTLTPGRLGFTGVFTGNGREDAPGFVIDGVYNSVALNQPFLLPAEITGLDFQSYIPEPSSWSLMIIGFGLVGWATRRRRQHVGESMPLAPAPAG</sequence>
<evidence type="ECO:0000256" key="1">
    <source>
        <dbReference type="SAM" id="SignalP"/>
    </source>
</evidence>
<dbReference type="NCBIfam" id="TIGR02595">
    <property type="entry name" value="PEP_CTERM"/>
    <property type="match status" value="1"/>
</dbReference>
<dbReference type="InterPro" id="IPR013424">
    <property type="entry name" value="Ice-binding_C"/>
</dbReference>
<dbReference type="AlphaFoldDB" id="A0A841L756"/>
<proteinExistence type="predicted"/>
<name>A0A841L756_9SPHN</name>
<accession>A0A841L756</accession>
<evidence type="ECO:0000259" key="2">
    <source>
        <dbReference type="Pfam" id="PF07589"/>
    </source>
</evidence>
<dbReference type="Pfam" id="PF07589">
    <property type="entry name" value="PEP-CTERM"/>
    <property type="match status" value="1"/>
</dbReference>
<dbReference type="EMBL" id="JACIIV010000024">
    <property type="protein sequence ID" value="MBB6228809.1"/>
    <property type="molecule type" value="Genomic_DNA"/>
</dbReference>
<keyword evidence="4" id="KW-1185">Reference proteome</keyword>
<evidence type="ECO:0000313" key="4">
    <source>
        <dbReference type="Proteomes" id="UP000538147"/>
    </source>
</evidence>
<feature type="signal peptide" evidence="1">
    <location>
        <begin position="1"/>
        <end position="21"/>
    </location>
</feature>
<evidence type="ECO:0000313" key="3">
    <source>
        <dbReference type="EMBL" id="MBB6228809.1"/>
    </source>
</evidence>
<dbReference type="NCBIfam" id="NF035944">
    <property type="entry name" value="PEPxxWA-CTERM"/>
    <property type="match status" value="1"/>
</dbReference>
<dbReference type="Proteomes" id="UP000538147">
    <property type="component" value="Unassembled WGS sequence"/>
</dbReference>
<keyword evidence="1" id="KW-0732">Signal</keyword>
<gene>
    <name evidence="3" type="ORF">FHS79_003000</name>
</gene>
<dbReference type="RefSeq" id="WP_184201809.1">
    <property type="nucleotide sequence ID" value="NZ_BMOX01000015.1"/>
</dbReference>
<feature type="chain" id="PRO_5033037965" description="Ice-binding protein C-terminal domain-containing protein" evidence="1">
    <location>
        <begin position="22"/>
        <end position="264"/>
    </location>
</feature>
<feature type="domain" description="Ice-binding protein C-terminal" evidence="2">
    <location>
        <begin position="225"/>
        <end position="248"/>
    </location>
</feature>
<protein>
    <recommendedName>
        <fullName evidence="2">Ice-binding protein C-terminal domain-containing protein</fullName>
    </recommendedName>
</protein>
<comment type="caution">
    <text evidence="3">The sequence shown here is derived from an EMBL/GenBank/DDBJ whole genome shotgun (WGS) entry which is preliminary data.</text>
</comment>
<reference evidence="3 4" key="1">
    <citation type="submission" date="2020-08" db="EMBL/GenBank/DDBJ databases">
        <title>Genomic Encyclopedia of Type Strains, Phase IV (KMG-IV): sequencing the most valuable type-strain genomes for metagenomic binning, comparative biology and taxonomic classification.</title>
        <authorList>
            <person name="Goeker M."/>
        </authorList>
    </citation>
    <scope>NUCLEOTIDE SEQUENCE [LARGE SCALE GENOMIC DNA]</scope>
    <source>
        <strain evidence="3 4">DSM 102189</strain>
    </source>
</reference>
<organism evidence="3 4">
    <name type="scientific">Polymorphobacter multimanifer</name>
    <dbReference type="NCBI Taxonomy" id="1070431"/>
    <lineage>
        <taxon>Bacteria</taxon>
        <taxon>Pseudomonadati</taxon>
        <taxon>Pseudomonadota</taxon>
        <taxon>Alphaproteobacteria</taxon>
        <taxon>Sphingomonadales</taxon>
        <taxon>Sphingosinicellaceae</taxon>
        <taxon>Polymorphobacter</taxon>
    </lineage>
</organism>